<evidence type="ECO:0008006" key="3">
    <source>
        <dbReference type="Google" id="ProtNLM"/>
    </source>
</evidence>
<organism evidence="1 2">
    <name type="scientific">Candidatus Desulfobia pelagia</name>
    <dbReference type="NCBI Taxonomy" id="2841692"/>
    <lineage>
        <taxon>Bacteria</taxon>
        <taxon>Pseudomonadati</taxon>
        <taxon>Thermodesulfobacteriota</taxon>
        <taxon>Desulfobulbia</taxon>
        <taxon>Desulfobulbales</taxon>
        <taxon>Desulfobulbaceae</taxon>
        <taxon>Candidatus Desulfobia</taxon>
    </lineage>
</organism>
<evidence type="ECO:0000313" key="2">
    <source>
        <dbReference type="Proteomes" id="UP000614424"/>
    </source>
</evidence>
<name>A0A8J6TG40_9BACT</name>
<dbReference type="EMBL" id="JACNJZ010000138">
    <property type="protein sequence ID" value="MBC8318218.1"/>
    <property type="molecule type" value="Genomic_DNA"/>
</dbReference>
<proteinExistence type="predicted"/>
<protein>
    <recommendedName>
        <fullName evidence="3">Recombination-associated protein RdgC</fullName>
    </recommendedName>
</protein>
<evidence type="ECO:0000313" key="1">
    <source>
        <dbReference type="EMBL" id="MBC8318218.1"/>
    </source>
</evidence>
<gene>
    <name evidence="1" type="ORF">H8E41_09950</name>
</gene>
<accession>A0A8J6TG40</accession>
<reference evidence="1 2" key="1">
    <citation type="submission" date="2020-08" db="EMBL/GenBank/DDBJ databases">
        <title>Bridging the membrane lipid divide: bacteria of the FCB group superphylum have the potential to synthesize archaeal ether lipids.</title>
        <authorList>
            <person name="Villanueva L."/>
            <person name="Von Meijenfeldt F.A.B."/>
            <person name="Westbye A.B."/>
            <person name="Yadav S."/>
            <person name="Hopmans E.C."/>
            <person name="Dutilh B.E."/>
            <person name="Sinninghe Damste J.S."/>
        </authorList>
    </citation>
    <scope>NUCLEOTIDE SEQUENCE [LARGE SCALE GENOMIC DNA]</scope>
    <source>
        <strain evidence="1">NIOZ-UU47</strain>
    </source>
</reference>
<dbReference type="Proteomes" id="UP000614424">
    <property type="component" value="Unassembled WGS sequence"/>
</dbReference>
<sequence>MDLVDLISEKRFLGQDFLTWLWYKSDERGGTVFLPGTGDIQLVFEKHMLLEYGEGDSFEKIVCQGLQAELREARTGLRMGKKLEQTRIHLVLGEYQWFLTLKGSMLQFRNVKLPKTMTGTEESDDPHAVEGRLLDRIGLLETATRTVDELFRLFLEIRVSSDWQDELAKVSAWVQKSK</sequence>
<comment type="caution">
    <text evidence="1">The sequence shown here is derived from an EMBL/GenBank/DDBJ whole genome shotgun (WGS) entry which is preliminary data.</text>
</comment>
<dbReference type="AlphaFoldDB" id="A0A8J6TG40"/>